<evidence type="ECO:0000313" key="1">
    <source>
        <dbReference type="EMBL" id="WMV22318.1"/>
    </source>
</evidence>
<name>A0AAF0QFQ8_SOLVR</name>
<reference evidence="1" key="1">
    <citation type="submission" date="2023-08" db="EMBL/GenBank/DDBJ databases">
        <title>A de novo genome assembly of Solanum verrucosum Schlechtendal, a Mexican diploid species geographically isolated from the other diploid A-genome species in potato relatives.</title>
        <authorList>
            <person name="Hosaka K."/>
        </authorList>
    </citation>
    <scope>NUCLEOTIDE SEQUENCE</scope>
    <source>
        <tissue evidence="1">Young leaves</tissue>
    </source>
</reference>
<organism evidence="1 2">
    <name type="scientific">Solanum verrucosum</name>
    <dbReference type="NCBI Taxonomy" id="315347"/>
    <lineage>
        <taxon>Eukaryota</taxon>
        <taxon>Viridiplantae</taxon>
        <taxon>Streptophyta</taxon>
        <taxon>Embryophyta</taxon>
        <taxon>Tracheophyta</taxon>
        <taxon>Spermatophyta</taxon>
        <taxon>Magnoliopsida</taxon>
        <taxon>eudicotyledons</taxon>
        <taxon>Gunneridae</taxon>
        <taxon>Pentapetalae</taxon>
        <taxon>asterids</taxon>
        <taxon>lamiids</taxon>
        <taxon>Solanales</taxon>
        <taxon>Solanaceae</taxon>
        <taxon>Solanoideae</taxon>
        <taxon>Solaneae</taxon>
        <taxon>Solanum</taxon>
    </lineage>
</organism>
<proteinExistence type="predicted"/>
<gene>
    <name evidence="1" type="ORF">MTR67_015703</name>
</gene>
<accession>A0AAF0QFQ8</accession>
<sequence>MEWNVTPNPEFSMLVFLECPVKENEDMAKLVDLQKQEGYGARSFPFMDSSRKAQSAPIAHLSTNTEPSREASELLKHSYFSTSVKLSRCTSGQ</sequence>
<dbReference type="Proteomes" id="UP001234989">
    <property type="component" value="Chromosome 3"/>
</dbReference>
<keyword evidence="2" id="KW-1185">Reference proteome</keyword>
<protein>
    <submittedName>
        <fullName evidence="1">Uncharacterized protein</fullName>
    </submittedName>
</protein>
<evidence type="ECO:0000313" key="2">
    <source>
        <dbReference type="Proteomes" id="UP001234989"/>
    </source>
</evidence>
<dbReference type="AlphaFoldDB" id="A0AAF0QFQ8"/>
<dbReference type="EMBL" id="CP133614">
    <property type="protein sequence ID" value="WMV22318.1"/>
    <property type="molecule type" value="Genomic_DNA"/>
</dbReference>